<feature type="transmembrane region" description="Helical" evidence="1">
    <location>
        <begin position="75"/>
        <end position="96"/>
    </location>
</feature>
<evidence type="ECO:0000313" key="3">
    <source>
        <dbReference type="Proteomes" id="UP000000329"/>
    </source>
</evidence>
<dbReference type="OrthoDB" id="3711263at2"/>
<dbReference type="eggNOG" id="COG1495">
    <property type="taxonomic scope" value="Bacteria"/>
</dbReference>
<dbReference type="RefSeq" id="WP_013236449.1">
    <property type="nucleotide sequence ID" value="NC_014323.1"/>
</dbReference>
<dbReference type="GeneID" id="29392460"/>
<dbReference type="AlphaFoldDB" id="D8IWV9"/>
<dbReference type="EMBL" id="CP002039">
    <property type="protein sequence ID" value="ADJ65996.1"/>
    <property type="molecule type" value="Genomic_DNA"/>
</dbReference>
<organism evidence="2 3">
    <name type="scientific">Herbaspirillum seropedicae (strain SmR1)</name>
    <dbReference type="NCBI Taxonomy" id="757424"/>
    <lineage>
        <taxon>Bacteria</taxon>
        <taxon>Pseudomonadati</taxon>
        <taxon>Pseudomonadota</taxon>
        <taxon>Betaproteobacteria</taxon>
        <taxon>Burkholderiales</taxon>
        <taxon>Oxalobacteraceae</taxon>
        <taxon>Herbaspirillum</taxon>
    </lineage>
</organism>
<gene>
    <name evidence="2" type="ordered locus">Hsero_4530</name>
</gene>
<name>D8IWV9_HERSS</name>
<keyword evidence="1" id="KW-1133">Transmembrane helix</keyword>
<evidence type="ECO:0008006" key="4">
    <source>
        <dbReference type="Google" id="ProtNLM"/>
    </source>
</evidence>
<evidence type="ECO:0000313" key="2">
    <source>
        <dbReference type="EMBL" id="ADJ65996.1"/>
    </source>
</evidence>
<feature type="transmembrane region" description="Helical" evidence="1">
    <location>
        <begin position="155"/>
        <end position="172"/>
    </location>
</feature>
<feature type="transmembrane region" description="Helical" evidence="1">
    <location>
        <begin position="108"/>
        <end position="129"/>
    </location>
</feature>
<dbReference type="HOGENOM" id="CLU_113737_0_0_4"/>
<proteinExistence type="predicted"/>
<dbReference type="Proteomes" id="UP000000329">
    <property type="component" value="Chromosome"/>
</dbReference>
<protein>
    <recommendedName>
        <fullName evidence="4">Disulfide bond formation protein B</fullName>
    </recommendedName>
</protein>
<feature type="transmembrane region" description="Helical" evidence="1">
    <location>
        <begin position="12"/>
        <end position="37"/>
    </location>
</feature>
<dbReference type="Gene3D" id="1.20.1550.10">
    <property type="entry name" value="DsbB-like"/>
    <property type="match status" value="1"/>
</dbReference>
<evidence type="ECO:0000256" key="1">
    <source>
        <dbReference type="SAM" id="Phobius"/>
    </source>
</evidence>
<keyword evidence="3" id="KW-1185">Reference proteome</keyword>
<dbReference type="KEGG" id="hse:Hsero_4530"/>
<keyword evidence="1" id="KW-0812">Transmembrane</keyword>
<sequence>MNRSIVFTPREPVMPGGLVLNGLCLLAVSNCLVALLYTEWYLRVPPCELCMLQRTGIILTGMGFMKNLCQGVKSAHYGVALLGALLTGLIALRQLWMQPVAAMLSQPVCLFAALFALVAIIVIACLLGVKSAEYPGTLLLLQTAEATDEKHGVPWGRILVCAVFIATVAVTLSGSMINCTSATCGASVLERLGTP</sequence>
<accession>D8IWV9</accession>
<keyword evidence="1" id="KW-0472">Membrane</keyword>
<dbReference type="InterPro" id="IPR023380">
    <property type="entry name" value="DsbB-like_sf"/>
</dbReference>
<dbReference type="STRING" id="757424.Hsero_4530"/>
<reference evidence="2 3" key="1">
    <citation type="submission" date="2010-04" db="EMBL/GenBank/DDBJ databases">
        <title>The genome of Herbaspirillum seropedicae SmR1, an endophytic, nitrogen-fixing, plant-growth promoting beta-Proteobacteria.</title>
        <authorList>
            <person name="Pedrosa F.O."/>
            <person name="Monteiro R.A."/>
            <person name="Wassem R."/>
            <person name="Cruz L.M."/>
            <person name="Ayub R.A."/>
            <person name="Colauto N.B."/>
            <person name="Fernandez M.A."/>
            <person name="Fungaro M.H.P."/>
            <person name="Grisard E.C."/>
            <person name="Hungria M."/>
            <person name="Madeira H.M.F."/>
            <person name="Nodari R.O."/>
            <person name="Osaku C.A."/>
            <person name="Petzl-Erler M.L."/>
            <person name="Terenzi H."/>
            <person name="Vieira L.G.E."/>
            <person name="Almeida M.I.M."/>
            <person name="Alves L.R."/>
            <person name="Arantes O.M.N."/>
            <person name="Balsanelli E."/>
            <person name="Barcellos F.G."/>
            <person name="Baura V.A."/>
            <person name="Binde D.R."/>
            <person name="Campo R.J."/>
            <person name="Chubatsu L.S."/>
            <person name="Chueire L.M.O."/>
            <person name="Ciferri R.R."/>
            <person name="Correa L.C."/>
            <person name="da Conceicao Silva J.L."/>
            <person name="Dabul A.N.G."/>
            <person name="Dambros B.P."/>
            <person name="Faoro H."/>
            <person name="Favetti A."/>
            <person name="Friedermann G."/>
            <person name="Furlaneto M.C."/>
            <person name="Gasques L.S."/>
            <person name="Gimenes C.C.T."/>
            <person name="Gioppo N.M.R."/>
            <person name="Glienke-Blanco C."/>
            <person name="Godoy L.P."/>
            <person name="Guerra M.P."/>
            <person name="Karp S."/>
            <person name="Kava-Cordeiro V."/>
            <person name="Margarido V.P."/>
            <person name="Mathioni S.M."/>
            <person name="Menck-Soares M.A."/>
            <person name="Murace N.K."/>
            <person name="Nicolas M.F."/>
            <person name="Oliveira C.E.C."/>
            <person name="Pagnan N.A.B."/>
            <person name="Pamphile J.A."/>
            <person name="Patussi E.V."/>
            <person name="Pereira L.F.P."/>
            <person name="Pereira-Ferrari L."/>
            <person name="Pinto F.G.S."/>
            <person name="Precoma C."/>
            <person name="Prioli A.J."/>
            <person name="Prioli S.M.A.P."/>
            <person name="Raittz R.T."/>
            <person name="Ramos H.J.O."/>
            <person name="Ribeiro E.M.S.F."/>
            <person name="Rigo L.U."/>
            <person name="Rocha C.L.M.S.C."/>
            <person name="Rocha S.N."/>
            <person name="Santos K."/>
            <person name="Satori D."/>
            <person name="Silva A.G."/>
            <person name="Simao R.C.G."/>
            <person name="Soares M.A.M."/>
            <person name="Souza E.M."/>
            <person name="Steffens M.B.R."/>
            <person name="Steindel M."/>
            <person name="Tadra-Sfeir M.Z."/>
            <person name="Takahashi E.K."/>
            <person name="Torres R.A."/>
            <person name="Valle J.S."/>
            <person name="Vernal J.I."/>
            <person name="Vilas-Boas L.A."/>
            <person name="Watanabe M.A.E."/>
            <person name="Weiss V.A."/>
            <person name="Yates M.A."/>
            <person name="Souza E.M."/>
        </authorList>
    </citation>
    <scope>NUCLEOTIDE SEQUENCE [LARGE SCALE GENOMIC DNA]</scope>
    <source>
        <strain evidence="2 3">SmR1</strain>
    </source>
</reference>
<dbReference type="SUPFAM" id="SSF158442">
    <property type="entry name" value="DsbB-like"/>
    <property type="match status" value="1"/>
</dbReference>